<dbReference type="EMBL" id="JACZDF010000001">
    <property type="protein sequence ID" value="MBD9698232.1"/>
    <property type="molecule type" value="Genomic_DNA"/>
</dbReference>
<comment type="caution">
    <text evidence="1">The sequence shown here is derived from an EMBL/GenBank/DDBJ whole genome shotgun (WGS) entry which is preliminary data.</text>
</comment>
<dbReference type="PANTHER" id="PTHR34387:SF1">
    <property type="entry name" value="PERIPLASMIC IMMUNOGENIC PROTEIN"/>
    <property type="match status" value="1"/>
</dbReference>
<dbReference type="RefSeq" id="WP_192277248.1">
    <property type="nucleotide sequence ID" value="NZ_JACZDF010000001.1"/>
</dbReference>
<dbReference type="Proteomes" id="UP000642107">
    <property type="component" value="Unassembled WGS sequence"/>
</dbReference>
<protein>
    <submittedName>
        <fullName evidence="1">SIMPL domain-containing protein</fullName>
    </submittedName>
</protein>
<dbReference type="InterPro" id="IPR052022">
    <property type="entry name" value="26kDa_periplasmic_antigen"/>
</dbReference>
<name>A0ABR9DPH2_9MICO</name>
<dbReference type="InterPro" id="IPR007497">
    <property type="entry name" value="SIMPL/DUF541"/>
</dbReference>
<gene>
    <name evidence="1" type="ORF">IGS67_01825</name>
</gene>
<organism evidence="1 2">
    <name type="scientific">Flavimobilis rhizosphaerae</name>
    <dbReference type="NCBI Taxonomy" id="2775421"/>
    <lineage>
        <taxon>Bacteria</taxon>
        <taxon>Bacillati</taxon>
        <taxon>Actinomycetota</taxon>
        <taxon>Actinomycetes</taxon>
        <taxon>Micrococcales</taxon>
        <taxon>Jonesiaceae</taxon>
        <taxon>Flavimobilis</taxon>
    </lineage>
</organism>
<proteinExistence type="predicted"/>
<reference evidence="1 2" key="1">
    <citation type="submission" date="2020-09" db="EMBL/GenBank/DDBJ databases">
        <title>Flavimobilis rhizosphaerae sp. nov., isolated from rhizosphere soil of Spartina alterniflora.</title>
        <authorList>
            <person name="Hanqin C."/>
        </authorList>
    </citation>
    <scope>NUCLEOTIDE SEQUENCE [LARGE SCALE GENOMIC DNA]</scope>
    <source>
        <strain evidence="1 2">GY 10621</strain>
    </source>
</reference>
<accession>A0ABR9DPH2</accession>
<dbReference type="Gene3D" id="3.30.110.170">
    <property type="entry name" value="Protein of unknown function (DUF541), domain 1"/>
    <property type="match status" value="1"/>
</dbReference>
<sequence>MARTGVTTAGRGVAVARPDVTRCELGVEASAPSVGEALAEAQRALVALRSALLDAGVLADDLRTTATSTWTSGEGESRAEVAHAQLGLRALVRSVDGAGDVVSAALGAAGDRARLHGLQVLVSDPQTAARDARAAAFADARDRAEQFAALAGRGLGELLELTETSGRGTPVGRAFKTMAAEAAMPVDAGTDEIEAHVTTTWAWA</sequence>
<dbReference type="Gene3D" id="3.30.70.2970">
    <property type="entry name" value="Protein of unknown function (DUF541), domain 2"/>
    <property type="match status" value="1"/>
</dbReference>
<keyword evidence="2" id="KW-1185">Reference proteome</keyword>
<dbReference type="Pfam" id="PF04402">
    <property type="entry name" value="SIMPL"/>
    <property type="match status" value="1"/>
</dbReference>
<evidence type="ECO:0000313" key="2">
    <source>
        <dbReference type="Proteomes" id="UP000642107"/>
    </source>
</evidence>
<dbReference type="PANTHER" id="PTHR34387">
    <property type="entry name" value="SLR1258 PROTEIN"/>
    <property type="match status" value="1"/>
</dbReference>
<evidence type="ECO:0000313" key="1">
    <source>
        <dbReference type="EMBL" id="MBD9698232.1"/>
    </source>
</evidence>